<dbReference type="SUPFAM" id="SSF55961">
    <property type="entry name" value="Bet v1-like"/>
    <property type="match status" value="1"/>
</dbReference>
<protein>
    <submittedName>
        <fullName evidence="2">Fam-a protein</fullName>
    </submittedName>
</protein>
<evidence type="ECO:0000256" key="1">
    <source>
        <dbReference type="SAM" id="SignalP"/>
    </source>
</evidence>
<feature type="chain" id="PRO_5027987431" evidence="1">
    <location>
        <begin position="26"/>
        <end position="504"/>
    </location>
</feature>
<name>A0A6V7RZG4_PLAVN</name>
<dbReference type="EMBL" id="LR865368">
    <property type="protein sequence ID" value="CAD2087645.1"/>
    <property type="molecule type" value="Genomic_DNA"/>
</dbReference>
<dbReference type="VEuPathDB" id="PlasmoDB:PVLDE_0600040"/>
<gene>
    <name evidence="2" type="ORF">PVLDE_0600040</name>
</gene>
<sequence>MNKRYIKVALFLLSLFVYVTNKALASELFPRGIVARNAYSNATVPCDRYFNTAIIRKVGSYGIDQKSTRPIGFTNNSDMANDRSDELYEEHMHLLCTGRGETIRAEKVMKEAVSLLIQHATNTINCDQPYQSKNDGKLNMANPEPYFILKINNKNILYNNYYKLYYNIIEIKNNKIFLLLKNIKCFLIYYLLNLKMNNGYIKIVFCLLSIFVSMANNVLASGWSQESYAIQKPSLFGTNRQNNTAICKQIPQQKNHSVEINKQRNDLLCTSREEIERAKQLMYNASTILQNFASSNDDYILFQEYEDDVFLYFKNNVRPYVGKLNFKIPVEDVYEDVINLLWDPDAPRNFCNDFVNGKIVRIYDPNLVMIEHRYKARSQSGQAYLHALFKKAQISKDTTILVMTSANINDHNSSSKKYKNNIIESANLFKTKINTEKDIRKGKLEKMFVNLSEFIIKKEDGYVDITHIDSIYFNCHSTNIMDVQKIKAMRMLHFVKLKQMFDKE</sequence>
<proteinExistence type="predicted"/>
<reference evidence="2 3" key="1">
    <citation type="submission" date="2020-08" db="EMBL/GenBank/DDBJ databases">
        <authorList>
            <person name="Ramaprasad A."/>
        </authorList>
    </citation>
    <scope>NUCLEOTIDE SEQUENCE [LARGE SCALE GENOMIC DNA]</scope>
</reference>
<evidence type="ECO:0000313" key="2">
    <source>
        <dbReference type="EMBL" id="CAD2087645.1"/>
    </source>
</evidence>
<evidence type="ECO:0000313" key="3">
    <source>
        <dbReference type="Proteomes" id="UP000515308"/>
    </source>
</evidence>
<feature type="signal peptide" evidence="1">
    <location>
        <begin position="1"/>
        <end position="25"/>
    </location>
</feature>
<dbReference type="InterPro" id="IPR006486">
    <property type="entry name" value="PYST_A"/>
</dbReference>
<dbReference type="Proteomes" id="UP000515308">
    <property type="component" value="Chromosome PVLDE_06"/>
</dbReference>
<keyword evidence="1" id="KW-0732">Signal</keyword>
<accession>A0A6V7RZG4</accession>
<dbReference type="NCBIfam" id="TIGR01599">
    <property type="entry name" value="PYST-A"/>
    <property type="match status" value="1"/>
</dbReference>
<dbReference type="AlphaFoldDB" id="A0A6V7RZG4"/>
<organism evidence="2 3">
    <name type="scientific">Plasmodium vinckei lentum</name>
    <dbReference type="NCBI Taxonomy" id="138297"/>
    <lineage>
        <taxon>Eukaryota</taxon>
        <taxon>Sar</taxon>
        <taxon>Alveolata</taxon>
        <taxon>Apicomplexa</taxon>
        <taxon>Aconoidasida</taxon>
        <taxon>Haemosporida</taxon>
        <taxon>Plasmodiidae</taxon>
        <taxon>Plasmodium</taxon>
        <taxon>Plasmodium (Vinckeia)</taxon>
    </lineage>
</organism>